<dbReference type="Pfam" id="PF10604">
    <property type="entry name" value="Polyketide_cyc2"/>
    <property type="match status" value="1"/>
</dbReference>
<evidence type="ECO:0000313" key="4">
    <source>
        <dbReference type="EMBL" id="CAB4646962.1"/>
    </source>
</evidence>
<gene>
    <name evidence="1" type="ORF">UFOPK1495_00332</name>
    <name evidence="2" type="ORF">UFOPK1603_00238</name>
    <name evidence="3" type="ORF">UFOPK1711_01158</name>
    <name evidence="4" type="ORF">UFOPK2143_01053</name>
    <name evidence="5" type="ORF">UFOPK2350_01117</name>
</gene>
<reference evidence="1" key="1">
    <citation type="submission" date="2020-05" db="EMBL/GenBank/DDBJ databases">
        <authorList>
            <person name="Chiriac C."/>
            <person name="Salcher M."/>
            <person name="Ghai R."/>
            <person name="Kavagutti S V."/>
        </authorList>
    </citation>
    <scope>NUCLEOTIDE SEQUENCE</scope>
</reference>
<dbReference type="AlphaFoldDB" id="A0A6J6BVW1"/>
<dbReference type="EMBL" id="CAEZVV010000063">
    <property type="protein sequence ID" value="CAB4646962.1"/>
    <property type="molecule type" value="Genomic_DNA"/>
</dbReference>
<proteinExistence type="predicted"/>
<dbReference type="EMBL" id="CAEZSU010000023">
    <property type="protein sequence ID" value="CAB4543321.1"/>
    <property type="molecule type" value="Genomic_DNA"/>
</dbReference>
<name>A0A6J6BVW1_9ZZZZ</name>
<dbReference type="EMBL" id="CAEZTG010000012">
    <property type="protein sequence ID" value="CAB4556570.1"/>
    <property type="molecule type" value="Genomic_DNA"/>
</dbReference>
<sequence>MITPKAERHVSTSRVIAAPAQEIFEVLADPAKHSIIDGSGSLVEAKGNPPRLFLGAKFGMKMSFHATMRNKVVEFEDGKQIGWRHIGQHVWRYELEPVEGGTKVTETFDWRPSPLPWLLQRQDIPTKNLASMEKTLERLDTYVTTGNVPES</sequence>
<dbReference type="InterPro" id="IPR023393">
    <property type="entry name" value="START-like_dom_sf"/>
</dbReference>
<dbReference type="EMBL" id="CAEZTR010000068">
    <property type="protein sequence ID" value="CAB4580607.1"/>
    <property type="molecule type" value="Genomic_DNA"/>
</dbReference>
<evidence type="ECO:0000313" key="1">
    <source>
        <dbReference type="EMBL" id="CAB4543321.1"/>
    </source>
</evidence>
<dbReference type="InterPro" id="IPR019587">
    <property type="entry name" value="Polyketide_cyclase/dehydratase"/>
</dbReference>
<evidence type="ECO:0000313" key="3">
    <source>
        <dbReference type="EMBL" id="CAB4580607.1"/>
    </source>
</evidence>
<dbReference type="Gene3D" id="3.30.530.20">
    <property type="match status" value="1"/>
</dbReference>
<accession>A0A6J6BVW1</accession>
<protein>
    <submittedName>
        <fullName evidence="1">Unannotated protein</fullName>
    </submittedName>
</protein>
<organism evidence="1">
    <name type="scientific">freshwater metagenome</name>
    <dbReference type="NCBI Taxonomy" id="449393"/>
    <lineage>
        <taxon>unclassified sequences</taxon>
        <taxon>metagenomes</taxon>
        <taxon>ecological metagenomes</taxon>
    </lineage>
</organism>
<dbReference type="EMBL" id="CAEZXE010000096">
    <property type="protein sequence ID" value="CAB4682428.1"/>
    <property type="molecule type" value="Genomic_DNA"/>
</dbReference>
<evidence type="ECO:0000313" key="2">
    <source>
        <dbReference type="EMBL" id="CAB4556570.1"/>
    </source>
</evidence>
<evidence type="ECO:0000313" key="5">
    <source>
        <dbReference type="EMBL" id="CAB4682428.1"/>
    </source>
</evidence>
<dbReference type="SUPFAM" id="SSF55961">
    <property type="entry name" value="Bet v1-like"/>
    <property type="match status" value="1"/>
</dbReference>